<feature type="domain" description="Stonustoxin-like helical" evidence="3">
    <location>
        <begin position="297"/>
        <end position="390"/>
    </location>
</feature>
<dbReference type="Proteomes" id="UP000000305">
    <property type="component" value="Unassembled WGS sequence"/>
</dbReference>
<dbReference type="KEGG" id="dpx:DAPPUDRAFT_253390"/>
<name>E9H4Q6_DAPPU</name>
<dbReference type="EMBL" id="GL732592">
    <property type="protein sequence ID" value="EFX73190.1"/>
    <property type="molecule type" value="Genomic_DNA"/>
</dbReference>
<keyword evidence="5" id="KW-1185">Reference proteome</keyword>
<sequence length="1069" mass="121962">MSCDVSTQILEIPVLGRPFKLGTLYNARTDEIIPGNPLWSESESKKFEVSRNDGYIYSLIAPGLLSDKFQELNVNGSLQICILTGMVEPKGPAGYLTKRKTTYRESSVHVKCYCNTAIRQVPANQLEDNKNSFANISKIGRNATATHVVSQIQYGSESTFTLTKRFKDAKDGQKVDDQLAACGSHLLDVLKGNNVMASNGTKSDVECHFQADFQLPKNVKAPTTYEEAVKFAGHNKLSQVASDAMGREASAGNEPLGVPCIIWLYPLVLLPGSEAAAPAVKYEINRTLASECVRHVQDYDQVQDRLDDMLKDPLVAKLSPLHGKLTHFREHFNSFREDLNQKLREMVLNIRCGLDTVPSFKKFLIRFGSEGFAFNPKYLLRWMDEKDKELCAMRKFTDQIDTHQLEYTEKVMLFPVTEMLRKQTGKFTVRFAYQLVFASLARPEPFLDLLKDKTLDSDFTNDIPEAPADNNNDDNLWCEDKGAIKRIEKEINIFAELIQEKTDAKSFVFAITAPDKYTEPTPADLEVNSEFRIAEFRVIINTDDDDDDSGSSAVLTRRQTQHHGWDALHAVVRHYPVDKLIDIVRLLSDLEVEKSWDKCNPLLALVRFYTKDNLIDFIRLFLERGIDVNCKDLEGWNALMSLCQCYKHNYTYKLMDVVRLFLDSGIDPNCKTKIGNNALYLLCRNYHKNDLLQIVELFLESGIDVNCRNNDGWNALHFVIEYYHEEDMIEFFRMFIQKGIDVNCKNNDGCNVLLALCRNYAKDNFIDILNLLLGRGIDINCKDRFGENALHYVSTFCCQDYATEIFELLIQSGIDVNCKNDEGWNALLLLCRNYQKDDLITEIVELLVDLGIDVNCKTLDGWNALVALCRYYKRANLIDVAKLLIQQKVNINYTTFDGCNALLHLCRYYQKDNLYDIAKLLLDNGIDVNCKSHAGLNALHLLCHYGTKKNAMETVRLLIERGIDVNWKAKDGCNALIALCRECDKESLPEIVKLLLERGVEVNCKDHEGWNALHFVCRKCPREHLYAVVRLLVIWNIDKSVMTIGMASARSFLLNRYTEEDVKDVIQML</sequence>
<evidence type="ECO:0000256" key="1">
    <source>
        <dbReference type="PROSITE-ProRule" id="PRU00023"/>
    </source>
</evidence>
<reference evidence="4 5" key="1">
    <citation type="journal article" date="2011" name="Science">
        <title>The ecoresponsive genome of Daphnia pulex.</title>
        <authorList>
            <person name="Colbourne J.K."/>
            <person name="Pfrender M.E."/>
            <person name="Gilbert D."/>
            <person name="Thomas W.K."/>
            <person name="Tucker A."/>
            <person name="Oakley T.H."/>
            <person name="Tokishita S."/>
            <person name="Aerts A."/>
            <person name="Arnold G.J."/>
            <person name="Basu M.K."/>
            <person name="Bauer D.J."/>
            <person name="Caceres C.E."/>
            <person name="Carmel L."/>
            <person name="Casola C."/>
            <person name="Choi J.H."/>
            <person name="Detter J.C."/>
            <person name="Dong Q."/>
            <person name="Dusheyko S."/>
            <person name="Eads B.D."/>
            <person name="Frohlich T."/>
            <person name="Geiler-Samerotte K.A."/>
            <person name="Gerlach D."/>
            <person name="Hatcher P."/>
            <person name="Jogdeo S."/>
            <person name="Krijgsveld J."/>
            <person name="Kriventseva E.V."/>
            <person name="Kultz D."/>
            <person name="Laforsch C."/>
            <person name="Lindquist E."/>
            <person name="Lopez J."/>
            <person name="Manak J.R."/>
            <person name="Muller J."/>
            <person name="Pangilinan J."/>
            <person name="Patwardhan R.P."/>
            <person name="Pitluck S."/>
            <person name="Pritham E.J."/>
            <person name="Rechtsteiner A."/>
            <person name="Rho M."/>
            <person name="Rogozin I.B."/>
            <person name="Sakarya O."/>
            <person name="Salamov A."/>
            <person name="Schaack S."/>
            <person name="Shapiro H."/>
            <person name="Shiga Y."/>
            <person name="Skalitzky C."/>
            <person name="Smith Z."/>
            <person name="Souvorov A."/>
            <person name="Sung W."/>
            <person name="Tang Z."/>
            <person name="Tsuchiya D."/>
            <person name="Tu H."/>
            <person name="Vos H."/>
            <person name="Wang M."/>
            <person name="Wolf Y.I."/>
            <person name="Yamagata H."/>
            <person name="Yamada T."/>
            <person name="Ye Y."/>
            <person name="Shaw J.R."/>
            <person name="Andrews J."/>
            <person name="Crease T.J."/>
            <person name="Tang H."/>
            <person name="Lucas S.M."/>
            <person name="Robertson H.M."/>
            <person name="Bork P."/>
            <person name="Koonin E.V."/>
            <person name="Zdobnov E.M."/>
            <person name="Grigoriev I.V."/>
            <person name="Lynch M."/>
            <person name="Boore J.L."/>
        </authorList>
    </citation>
    <scope>NUCLEOTIDE SEQUENCE [LARGE SCALE GENOMIC DNA]</scope>
</reference>
<dbReference type="Pfam" id="PF21109">
    <property type="entry name" value="Stonustoxin_helical"/>
    <property type="match status" value="1"/>
</dbReference>
<dbReference type="Pfam" id="PF12796">
    <property type="entry name" value="Ank_2"/>
    <property type="match status" value="3"/>
</dbReference>
<dbReference type="PROSITE" id="PS50088">
    <property type="entry name" value="ANK_REPEAT"/>
    <property type="match status" value="3"/>
</dbReference>
<dbReference type="PANTHER" id="PTHR31594:SF14">
    <property type="entry name" value="FIBRONECTIN TYPE-III DOMAIN-CONTAINING PROTEIN"/>
    <property type="match status" value="1"/>
</dbReference>
<dbReference type="InterPro" id="IPR036770">
    <property type="entry name" value="Ankyrin_rpt-contain_sf"/>
</dbReference>
<feature type="domain" description="SNTX thioredoxin-like" evidence="2">
    <location>
        <begin position="414"/>
        <end position="513"/>
    </location>
</feature>
<dbReference type="InterPro" id="IPR040581">
    <property type="entry name" value="Thioredoxin_11"/>
</dbReference>
<evidence type="ECO:0000313" key="4">
    <source>
        <dbReference type="EMBL" id="EFX73190.1"/>
    </source>
</evidence>
<accession>E9H4Q6</accession>
<feature type="repeat" description="ANK" evidence="1">
    <location>
        <begin position="711"/>
        <end position="747"/>
    </location>
</feature>
<dbReference type="Gene3D" id="1.25.40.20">
    <property type="entry name" value="Ankyrin repeat-containing domain"/>
    <property type="match status" value="4"/>
</dbReference>
<dbReference type="Pfam" id="PF18078">
    <property type="entry name" value="Thioredoxin_11"/>
    <property type="match status" value="1"/>
</dbReference>
<protein>
    <submittedName>
        <fullName evidence="4">Uncharacterized protein</fullName>
    </submittedName>
</protein>
<gene>
    <name evidence="4" type="ORF">DAPPUDRAFT_253390</name>
</gene>
<dbReference type="InterPro" id="IPR002110">
    <property type="entry name" value="Ankyrin_rpt"/>
</dbReference>
<dbReference type="HOGENOM" id="CLU_287901_0_0_1"/>
<evidence type="ECO:0000313" key="5">
    <source>
        <dbReference type="Proteomes" id="UP000000305"/>
    </source>
</evidence>
<dbReference type="OrthoDB" id="194358at2759"/>
<dbReference type="InterPro" id="IPR048997">
    <property type="entry name" value="Stonustoxin-like_helical"/>
</dbReference>
<proteinExistence type="predicted"/>
<evidence type="ECO:0000259" key="3">
    <source>
        <dbReference type="Pfam" id="PF21109"/>
    </source>
</evidence>
<feature type="repeat" description="ANK" evidence="1">
    <location>
        <begin position="934"/>
        <end position="970"/>
    </location>
</feature>
<dbReference type="eggNOG" id="KOG0502">
    <property type="taxonomic scope" value="Eukaryota"/>
</dbReference>
<dbReference type="AlphaFoldDB" id="E9H4Q6"/>
<dbReference type="SMART" id="SM00248">
    <property type="entry name" value="ANK"/>
    <property type="match status" value="13"/>
</dbReference>
<organism evidence="4 5">
    <name type="scientific">Daphnia pulex</name>
    <name type="common">Water flea</name>
    <dbReference type="NCBI Taxonomy" id="6669"/>
    <lineage>
        <taxon>Eukaryota</taxon>
        <taxon>Metazoa</taxon>
        <taxon>Ecdysozoa</taxon>
        <taxon>Arthropoda</taxon>
        <taxon>Crustacea</taxon>
        <taxon>Branchiopoda</taxon>
        <taxon>Diplostraca</taxon>
        <taxon>Cladocera</taxon>
        <taxon>Anomopoda</taxon>
        <taxon>Daphniidae</taxon>
        <taxon>Daphnia</taxon>
    </lineage>
</organism>
<dbReference type="InterPro" id="IPR052090">
    <property type="entry name" value="Cytolytic_pore-forming_toxin"/>
</dbReference>
<dbReference type="SUPFAM" id="SSF48403">
    <property type="entry name" value="Ankyrin repeat"/>
    <property type="match status" value="1"/>
</dbReference>
<dbReference type="PhylomeDB" id="E9H4Q6"/>
<feature type="repeat" description="ANK" evidence="1">
    <location>
        <begin position="674"/>
        <end position="710"/>
    </location>
</feature>
<dbReference type="InParanoid" id="E9H4Q6"/>
<evidence type="ECO:0000259" key="2">
    <source>
        <dbReference type="Pfam" id="PF18078"/>
    </source>
</evidence>
<dbReference type="PANTHER" id="PTHR31594">
    <property type="entry name" value="AIG1-TYPE G DOMAIN-CONTAINING PROTEIN"/>
    <property type="match status" value="1"/>
</dbReference>
<keyword evidence="1" id="KW-0040">ANK repeat</keyword>